<dbReference type="NCBIfam" id="TIGR00054">
    <property type="entry name" value="RIP metalloprotease RseP"/>
    <property type="match status" value="1"/>
</dbReference>
<keyword evidence="5 11" id="KW-0812">Transmembrane</keyword>
<protein>
    <recommendedName>
        <fullName evidence="11">Zinc metalloprotease</fullName>
        <ecNumber evidence="11">3.4.24.-</ecNumber>
    </recommendedName>
</protein>
<feature type="domain" description="PDZ" evidence="12">
    <location>
        <begin position="103"/>
        <end position="175"/>
    </location>
</feature>
<evidence type="ECO:0000256" key="11">
    <source>
        <dbReference type="RuleBase" id="RU362031"/>
    </source>
</evidence>
<reference evidence="13 14" key="1">
    <citation type="submission" date="2016-10" db="EMBL/GenBank/DDBJ databases">
        <authorList>
            <person name="de Groot N.N."/>
        </authorList>
    </citation>
    <scope>NUCLEOTIDE SEQUENCE [LARGE SCALE GENOMIC DNA]</scope>
    <source>
        <strain evidence="13 14">DSM 18978</strain>
    </source>
</reference>
<feature type="transmembrane region" description="Helical" evidence="11">
    <location>
        <begin position="258"/>
        <end position="278"/>
    </location>
</feature>
<dbReference type="GO" id="GO:0016020">
    <property type="term" value="C:membrane"/>
    <property type="evidence" value="ECO:0007669"/>
    <property type="project" value="UniProtKB-SubCell"/>
</dbReference>
<keyword evidence="4 13" id="KW-0645">Protease</keyword>
<keyword evidence="11" id="KW-0479">Metal-binding</keyword>
<dbReference type="PANTHER" id="PTHR42837">
    <property type="entry name" value="REGULATOR OF SIGMA-E PROTEASE RSEP"/>
    <property type="match status" value="1"/>
</dbReference>
<dbReference type="RefSeq" id="WP_091540394.1">
    <property type="nucleotide sequence ID" value="NZ_FMUS01000004.1"/>
</dbReference>
<dbReference type="InterPro" id="IPR036034">
    <property type="entry name" value="PDZ_sf"/>
</dbReference>
<dbReference type="EC" id="3.4.24.-" evidence="11"/>
<evidence type="ECO:0000256" key="1">
    <source>
        <dbReference type="ARBA" id="ARBA00001947"/>
    </source>
</evidence>
<gene>
    <name evidence="13" type="ORF">SAMN03080606_00876</name>
</gene>
<dbReference type="PANTHER" id="PTHR42837:SF2">
    <property type="entry name" value="MEMBRANE METALLOPROTEASE ARASP2, CHLOROPLASTIC-RELATED"/>
    <property type="match status" value="1"/>
</dbReference>
<evidence type="ECO:0000313" key="14">
    <source>
        <dbReference type="Proteomes" id="UP000198636"/>
    </source>
</evidence>
<keyword evidence="6 11" id="KW-0378">Hydrolase</keyword>
<keyword evidence="9 11" id="KW-0482">Metalloprotease</keyword>
<evidence type="ECO:0000256" key="4">
    <source>
        <dbReference type="ARBA" id="ARBA00022670"/>
    </source>
</evidence>
<dbReference type="InterPro" id="IPR004387">
    <property type="entry name" value="Pept_M50_Zn"/>
</dbReference>
<evidence type="ECO:0000256" key="3">
    <source>
        <dbReference type="ARBA" id="ARBA00007931"/>
    </source>
</evidence>
<dbReference type="STRING" id="1120976.SAMN03080606_00876"/>
<dbReference type="EMBL" id="FMUS01000004">
    <property type="protein sequence ID" value="SCY12766.1"/>
    <property type="molecule type" value="Genomic_DNA"/>
</dbReference>
<evidence type="ECO:0000256" key="6">
    <source>
        <dbReference type="ARBA" id="ARBA00022801"/>
    </source>
</evidence>
<keyword evidence="10 11" id="KW-0472">Membrane</keyword>
<evidence type="ECO:0000256" key="10">
    <source>
        <dbReference type="ARBA" id="ARBA00023136"/>
    </source>
</evidence>
<feature type="transmembrane region" description="Helical" evidence="11">
    <location>
        <begin position="89"/>
        <end position="112"/>
    </location>
</feature>
<comment type="cofactor">
    <cofactor evidence="1 11">
        <name>Zn(2+)</name>
        <dbReference type="ChEBI" id="CHEBI:29105"/>
    </cofactor>
</comment>
<evidence type="ECO:0000256" key="8">
    <source>
        <dbReference type="ARBA" id="ARBA00022989"/>
    </source>
</evidence>
<dbReference type="AlphaFoldDB" id="A0A1G5DDS3"/>
<evidence type="ECO:0000256" key="2">
    <source>
        <dbReference type="ARBA" id="ARBA00004141"/>
    </source>
</evidence>
<dbReference type="CDD" id="cd06163">
    <property type="entry name" value="S2P-M50_PDZ_RseP-like"/>
    <property type="match status" value="1"/>
</dbReference>
<keyword evidence="14" id="KW-1185">Reference proteome</keyword>
<keyword evidence="7 11" id="KW-0862">Zinc</keyword>
<keyword evidence="8 11" id="KW-1133">Transmembrane helix</keyword>
<dbReference type="CDD" id="cd23081">
    <property type="entry name" value="cpPDZ_EcRseP-like"/>
    <property type="match status" value="1"/>
</dbReference>
<evidence type="ECO:0000313" key="13">
    <source>
        <dbReference type="EMBL" id="SCY12766.1"/>
    </source>
</evidence>
<dbReference type="Proteomes" id="UP000198636">
    <property type="component" value="Unassembled WGS sequence"/>
</dbReference>
<name>A0A1G5DDS3_9FIRM</name>
<dbReference type="Gene3D" id="2.30.42.10">
    <property type="match status" value="1"/>
</dbReference>
<comment type="subcellular location">
    <subcellularLocation>
        <location evidence="2">Membrane</location>
        <topology evidence="2">Multi-pass membrane protein</topology>
    </subcellularLocation>
</comment>
<dbReference type="SUPFAM" id="SSF50156">
    <property type="entry name" value="PDZ domain-like"/>
    <property type="match status" value="1"/>
</dbReference>
<dbReference type="SMART" id="SM00228">
    <property type="entry name" value="PDZ"/>
    <property type="match status" value="1"/>
</dbReference>
<sequence>MQTAIAAIAVFGLLVAFHELGHFCVAKAAGIKVHEFAIGMGPKLINYTRNETTYSLRVLPIGGYVRMEGEDEASNDARSFNNKPIPVRMAVLFAGSFMNFVLGILLFTILFYSVGAPTTTINGIIENTPAEMAGLLPGDQVRYIDGKEINNWQELVDAINDSQGDTIKVDVMRNGQMIEKNITPFLDEETGQIMIGIAPRFEKSFIKAFTNSFRNVAMIMREILGYLRGLLMRQATPAEVVGPVGIISLVGEAARAGWLNVVFLAALISVNLGIMNLLPIPALDGSRIIFLFVELLRGKPVDPEKEGMIHMIGFAILITLMIFVTYQDYMRLF</sequence>
<dbReference type="InterPro" id="IPR008915">
    <property type="entry name" value="Peptidase_M50"/>
</dbReference>
<dbReference type="InterPro" id="IPR001478">
    <property type="entry name" value="PDZ"/>
</dbReference>
<evidence type="ECO:0000256" key="5">
    <source>
        <dbReference type="ARBA" id="ARBA00022692"/>
    </source>
</evidence>
<evidence type="ECO:0000256" key="9">
    <source>
        <dbReference type="ARBA" id="ARBA00023049"/>
    </source>
</evidence>
<evidence type="ECO:0000256" key="7">
    <source>
        <dbReference type="ARBA" id="ARBA00022833"/>
    </source>
</evidence>
<dbReference type="OrthoDB" id="9782003at2"/>
<proteinExistence type="inferred from homology"/>
<dbReference type="Pfam" id="PF02163">
    <property type="entry name" value="Peptidase_M50"/>
    <property type="match status" value="1"/>
</dbReference>
<comment type="similarity">
    <text evidence="3 11">Belongs to the peptidase M50B family.</text>
</comment>
<dbReference type="GO" id="GO:0006508">
    <property type="term" value="P:proteolysis"/>
    <property type="evidence" value="ECO:0007669"/>
    <property type="project" value="UniProtKB-KW"/>
</dbReference>
<dbReference type="GO" id="GO:0004222">
    <property type="term" value="F:metalloendopeptidase activity"/>
    <property type="evidence" value="ECO:0007669"/>
    <property type="project" value="InterPro"/>
</dbReference>
<evidence type="ECO:0000259" key="12">
    <source>
        <dbReference type="SMART" id="SM00228"/>
    </source>
</evidence>
<feature type="transmembrane region" description="Helical" evidence="11">
    <location>
        <begin position="307"/>
        <end position="326"/>
    </location>
</feature>
<accession>A0A1G5DDS3</accession>
<dbReference type="GO" id="GO:0046872">
    <property type="term" value="F:metal ion binding"/>
    <property type="evidence" value="ECO:0007669"/>
    <property type="project" value="UniProtKB-KW"/>
</dbReference>
<organism evidence="13 14">
    <name type="scientific">Alkaliphilus peptidifermentans DSM 18978</name>
    <dbReference type="NCBI Taxonomy" id="1120976"/>
    <lineage>
        <taxon>Bacteria</taxon>
        <taxon>Bacillati</taxon>
        <taxon>Bacillota</taxon>
        <taxon>Clostridia</taxon>
        <taxon>Peptostreptococcales</taxon>
        <taxon>Natronincolaceae</taxon>
        <taxon>Alkaliphilus</taxon>
    </lineage>
</organism>